<reference evidence="1" key="1">
    <citation type="submission" date="2021-11" db="EMBL/GenBank/DDBJ databases">
        <title>Description of novel Flavobacterium species.</title>
        <authorList>
            <person name="Saticioglu I.B."/>
            <person name="Ay H."/>
            <person name="Altun S."/>
            <person name="Duman M."/>
        </authorList>
    </citation>
    <scope>NUCLEOTIDE SEQUENCE</scope>
    <source>
        <strain evidence="1">F-126</strain>
    </source>
</reference>
<protein>
    <submittedName>
        <fullName evidence="1">Uncharacterized protein</fullName>
    </submittedName>
</protein>
<keyword evidence="2" id="KW-1185">Reference proteome</keyword>
<accession>A0ABS8M540</accession>
<sequence>MKSIKEKINEIINTKPWFDFELIELKNKNAKIIGSTDFSYFHEIEIIIEDIYFVQCLDSWKSDTTSKVLIIPEIECQRDVNILYEIEQGYTLIQFLAEDVGPIYFSCKDINYNSTKVTY</sequence>
<evidence type="ECO:0000313" key="2">
    <source>
        <dbReference type="Proteomes" id="UP001430700"/>
    </source>
</evidence>
<gene>
    <name evidence="1" type="ORF">LNQ34_19320</name>
</gene>
<name>A0ABS8M540_9FLAO</name>
<dbReference type="EMBL" id="JAJJMN010000002">
    <property type="protein sequence ID" value="MCC9019923.1"/>
    <property type="molecule type" value="Genomic_DNA"/>
</dbReference>
<comment type="caution">
    <text evidence="1">The sequence shown here is derived from an EMBL/GenBank/DDBJ whole genome shotgun (WGS) entry which is preliminary data.</text>
</comment>
<organism evidence="1 2">
    <name type="scientific">Flavobacterium lipolyticum</name>
    <dbReference type="NCBI Taxonomy" id="2893754"/>
    <lineage>
        <taxon>Bacteria</taxon>
        <taxon>Pseudomonadati</taxon>
        <taxon>Bacteroidota</taxon>
        <taxon>Flavobacteriia</taxon>
        <taxon>Flavobacteriales</taxon>
        <taxon>Flavobacteriaceae</taxon>
        <taxon>Flavobacterium</taxon>
    </lineage>
</organism>
<evidence type="ECO:0000313" key="1">
    <source>
        <dbReference type="EMBL" id="MCC9019923.1"/>
    </source>
</evidence>
<dbReference type="Proteomes" id="UP001430700">
    <property type="component" value="Unassembled WGS sequence"/>
</dbReference>
<proteinExistence type="predicted"/>
<dbReference type="RefSeq" id="WP_230000921.1">
    <property type="nucleotide sequence ID" value="NZ_JAJJMN010000002.1"/>
</dbReference>